<protein>
    <submittedName>
        <fullName evidence="1">Uncharacterized protein</fullName>
    </submittedName>
</protein>
<organism evidence="1">
    <name type="scientific">bioreactor metagenome</name>
    <dbReference type="NCBI Taxonomy" id="1076179"/>
    <lineage>
        <taxon>unclassified sequences</taxon>
        <taxon>metagenomes</taxon>
        <taxon>ecological metagenomes</taxon>
    </lineage>
</organism>
<reference evidence="1" key="1">
    <citation type="submission" date="2019-08" db="EMBL/GenBank/DDBJ databases">
        <authorList>
            <person name="Kucharzyk K."/>
            <person name="Murdoch R.W."/>
            <person name="Higgins S."/>
            <person name="Loffler F."/>
        </authorList>
    </citation>
    <scope>NUCLEOTIDE SEQUENCE</scope>
</reference>
<accession>A0A645G1V3</accession>
<dbReference type="EMBL" id="VSSQ01068669">
    <property type="protein sequence ID" value="MPN20817.1"/>
    <property type="molecule type" value="Genomic_DNA"/>
</dbReference>
<name>A0A645G1V3_9ZZZZ</name>
<proteinExistence type="predicted"/>
<evidence type="ECO:0000313" key="1">
    <source>
        <dbReference type="EMBL" id="MPN20817.1"/>
    </source>
</evidence>
<gene>
    <name evidence="1" type="ORF">SDC9_168196</name>
</gene>
<dbReference type="AlphaFoldDB" id="A0A645G1V3"/>
<comment type="caution">
    <text evidence="1">The sequence shown here is derived from an EMBL/GenBank/DDBJ whole genome shotgun (WGS) entry which is preliminary data.</text>
</comment>
<sequence length="166" mass="18152">MRHIKGLSVRVLLDREGVVAQAPGPAAQAAGLDPGAFQYALGVHHILHILMPLQGEHQQRQADRAEIQLHHLRQDARIRQEDERARTGQDIFQRQHDSDQQRQGNQRQAECLAQLDRVAQGHAVIRPDEAGGGAGQAFAAAFAHIVHVLLLALGAVIDQHGPSLKT</sequence>